<protein>
    <submittedName>
        <fullName evidence="1">Uncharacterized protein</fullName>
    </submittedName>
</protein>
<dbReference type="GeneID" id="20804763"/>
<reference evidence="1" key="1">
    <citation type="submission" date="2013-12" db="EMBL/GenBank/DDBJ databases">
        <title>The Genome Sequence of Aphanomyces astaci APO3.</title>
        <authorList>
            <consortium name="The Broad Institute Genomics Platform"/>
            <person name="Russ C."/>
            <person name="Tyler B."/>
            <person name="van West P."/>
            <person name="Dieguez-Uribeondo J."/>
            <person name="Young S.K."/>
            <person name="Zeng Q."/>
            <person name="Gargeya S."/>
            <person name="Fitzgerald M."/>
            <person name="Abouelleil A."/>
            <person name="Alvarado L."/>
            <person name="Chapman S.B."/>
            <person name="Gainer-Dewar J."/>
            <person name="Goldberg J."/>
            <person name="Griggs A."/>
            <person name="Gujja S."/>
            <person name="Hansen M."/>
            <person name="Howarth C."/>
            <person name="Imamovic A."/>
            <person name="Ireland A."/>
            <person name="Larimer J."/>
            <person name="McCowan C."/>
            <person name="Murphy C."/>
            <person name="Pearson M."/>
            <person name="Poon T.W."/>
            <person name="Priest M."/>
            <person name="Roberts A."/>
            <person name="Saif S."/>
            <person name="Shea T."/>
            <person name="Sykes S."/>
            <person name="Wortman J."/>
            <person name="Nusbaum C."/>
            <person name="Birren B."/>
        </authorList>
    </citation>
    <scope>NUCLEOTIDE SEQUENCE [LARGE SCALE GENOMIC DNA]</scope>
    <source>
        <strain evidence="1">APO3</strain>
    </source>
</reference>
<dbReference type="EMBL" id="KI913117">
    <property type="protein sequence ID" value="ETV86392.1"/>
    <property type="molecule type" value="Genomic_DNA"/>
</dbReference>
<organism evidence="1">
    <name type="scientific">Aphanomyces astaci</name>
    <name type="common">Crayfish plague agent</name>
    <dbReference type="NCBI Taxonomy" id="112090"/>
    <lineage>
        <taxon>Eukaryota</taxon>
        <taxon>Sar</taxon>
        <taxon>Stramenopiles</taxon>
        <taxon>Oomycota</taxon>
        <taxon>Saprolegniomycetes</taxon>
        <taxon>Saprolegniales</taxon>
        <taxon>Verrucalvaceae</taxon>
        <taxon>Aphanomyces</taxon>
    </lineage>
</organism>
<accession>W4H3B5</accession>
<proteinExistence type="predicted"/>
<dbReference type="RefSeq" id="XP_009824864.1">
    <property type="nucleotide sequence ID" value="XM_009826562.1"/>
</dbReference>
<dbReference type="AlphaFoldDB" id="W4H3B5"/>
<sequence>MFQAHVGKSRGGNVSLGRTETSVLATSTGCDFGKKGVEYTESAQGATHEVDSVTGRVACSDDAFNHTCSFLTGAPSNEVVVTLASAIGSAATTAASSTGDTTAVALSVAATTATVEVGKSSVVISTGSPKAALASPRFHKCRPDDLDARGAFTLGVVLDAFACEG</sequence>
<gene>
    <name evidence="1" type="ORF">H257_02767</name>
</gene>
<dbReference type="VEuPathDB" id="FungiDB:H257_02767"/>
<name>W4H3B5_APHAT</name>
<evidence type="ECO:0000313" key="1">
    <source>
        <dbReference type="EMBL" id="ETV86392.1"/>
    </source>
</evidence>